<proteinExistence type="predicted"/>
<name>A0ABU5VFP1_9PSED</name>
<dbReference type="RefSeq" id="WP_323452934.1">
    <property type="nucleotide sequence ID" value="NZ_JAYFUI010000077.1"/>
</dbReference>
<organism evidence="1 2">
    <name type="scientific">Pseudomonas machongensis</name>
    <dbReference type="NCBI Taxonomy" id="3110229"/>
    <lineage>
        <taxon>Bacteria</taxon>
        <taxon>Pseudomonadati</taxon>
        <taxon>Pseudomonadota</taxon>
        <taxon>Gammaproteobacteria</taxon>
        <taxon>Pseudomonadales</taxon>
        <taxon>Pseudomonadaceae</taxon>
        <taxon>Pseudomonas</taxon>
    </lineage>
</organism>
<comment type="caution">
    <text evidence="1">The sequence shown here is derived from an EMBL/GenBank/DDBJ whole genome shotgun (WGS) entry which is preliminary data.</text>
</comment>
<reference evidence="1 2" key="1">
    <citation type="submission" date="2023-12" db="EMBL/GenBank/DDBJ databases">
        <title>Pseudomonas machongensis sp. nov., isolated from wilted pepper plants (Capsicum annuum).</title>
        <authorList>
            <person name="Qiu M."/>
            <person name="Li Y."/>
            <person name="Liu Q."/>
            <person name="Zhang X."/>
            <person name="Huang Y."/>
            <person name="Guo R."/>
            <person name="Hu M."/>
            <person name="Zhou J."/>
            <person name="Zhou X."/>
        </authorList>
    </citation>
    <scope>NUCLEOTIDE SEQUENCE [LARGE SCALE GENOMIC DNA]</scope>
    <source>
        <strain evidence="1 2">MH2</strain>
    </source>
</reference>
<gene>
    <name evidence="1" type="ORF">VA602_07925</name>
</gene>
<keyword evidence="2" id="KW-1185">Reference proteome</keyword>
<accession>A0ABU5VFP1</accession>
<sequence>MQVPGNAYEGSGAQQVEGLGVSLSSVPIVCLARDSRLMTLPIGTSRMNVGWHKVSYKLRASSVINPFRRDALEQFRCPARL</sequence>
<evidence type="ECO:0000313" key="2">
    <source>
        <dbReference type="Proteomes" id="UP001302573"/>
    </source>
</evidence>
<protein>
    <submittedName>
        <fullName evidence="1">Uncharacterized protein</fullName>
    </submittedName>
</protein>
<dbReference type="EMBL" id="JAYFUI010000077">
    <property type="protein sequence ID" value="MEA5671270.1"/>
    <property type="molecule type" value="Genomic_DNA"/>
</dbReference>
<dbReference type="Proteomes" id="UP001302573">
    <property type="component" value="Unassembled WGS sequence"/>
</dbReference>
<evidence type="ECO:0000313" key="1">
    <source>
        <dbReference type="EMBL" id="MEA5671270.1"/>
    </source>
</evidence>